<feature type="transmembrane region" description="Helical" evidence="3">
    <location>
        <begin position="327"/>
        <end position="347"/>
    </location>
</feature>
<feature type="transmembrane region" description="Helical" evidence="3">
    <location>
        <begin position="884"/>
        <end position="903"/>
    </location>
</feature>
<dbReference type="AlphaFoldDB" id="A0A9Q0R947"/>
<proteinExistence type="inferred from homology"/>
<dbReference type="InterPro" id="IPR000731">
    <property type="entry name" value="SSD"/>
</dbReference>
<feature type="transmembrane region" description="Helical" evidence="3">
    <location>
        <begin position="639"/>
        <end position="658"/>
    </location>
</feature>
<dbReference type="EMBL" id="JAPDFW010000096">
    <property type="protein sequence ID" value="KAJ5070364.1"/>
    <property type="molecule type" value="Genomic_DNA"/>
</dbReference>
<gene>
    <name evidence="5" type="ORF">M0811_11030</name>
</gene>
<feature type="transmembrane region" description="Helical" evidence="3">
    <location>
        <begin position="38"/>
        <end position="55"/>
    </location>
</feature>
<feature type="transmembrane region" description="Helical" evidence="3">
    <location>
        <begin position="985"/>
        <end position="1009"/>
    </location>
</feature>
<feature type="domain" description="SSD" evidence="4">
    <location>
        <begin position="264"/>
        <end position="420"/>
    </location>
</feature>
<reference evidence="5" key="1">
    <citation type="submission" date="2022-10" db="EMBL/GenBank/DDBJ databases">
        <title>Novel sulphate-reducing endosymbionts in the free-living metamonad Anaeramoeba.</title>
        <authorList>
            <person name="Jerlstrom-Hultqvist J."/>
            <person name="Cepicka I."/>
            <person name="Gallot-Lavallee L."/>
            <person name="Salas-Leiva D."/>
            <person name="Curtis B.A."/>
            <person name="Zahonova K."/>
            <person name="Pipaliya S."/>
            <person name="Dacks J."/>
            <person name="Roger A.J."/>
        </authorList>
    </citation>
    <scope>NUCLEOTIDE SEQUENCE</scope>
    <source>
        <strain evidence="5">BMAN</strain>
    </source>
</reference>
<protein>
    <submittedName>
        <fullName evidence="5">Patched domain-containing protein</fullName>
    </submittedName>
</protein>
<dbReference type="PANTHER" id="PTHR10796:SF92">
    <property type="entry name" value="PATCHED-RELATED, ISOFORM A"/>
    <property type="match status" value="1"/>
</dbReference>
<evidence type="ECO:0000259" key="4">
    <source>
        <dbReference type="PROSITE" id="PS50156"/>
    </source>
</evidence>
<feature type="region of interest" description="Disordered" evidence="2">
    <location>
        <begin position="483"/>
        <end position="521"/>
    </location>
</feature>
<dbReference type="Gene3D" id="1.20.1640.10">
    <property type="entry name" value="Multidrug efflux transporter AcrB transmembrane domain"/>
    <property type="match status" value="2"/>
</dbReference>
<dbReference type="Proteomes" id="UP001149090">
    <property type="component" value="Unassembled WGS sequence"/>
</dbReference>
<comment type="similarity">
    <text evidence="1">Belongs to the patched family.</text>
</comment>
<dbReference type="SUPFAM" id="SSF82866">
    <property type="entry name" value="Multidrug efflux transporter AcrB transmembrane domain"/>
    <property type="match status" value="2"/>
</dbReference>
<keyword evidence="3" id="KW-1133">Transmembrane helix</keyword>
<evidence type="ECO:0000313" key="6">
    <source>
        <dbReference type="Proteomes" id="UP001149090"/>
    </source>
</evidence>
<keyword evidence="3" id="KW-0472">Membrane</keyword>
<accession>A0A9Q0R947</accession>
<feature type="compositionally biased region" description="Basic and acidic residues" evidence="2">
    <location>
        <begin position="574"/>
        <end position="589"/>
    </location>
</feature>
<feature type="compositionally biased region" description="Basic and acidic residues" evidence="2">
    <location>
        <begin position="483"/>
        <end position="500"/>
    </location>
</feature>
<feature type="transmembrane region" description="Helical" evidence="3">
    <location>
        <begin position="858"/>
        <end position="877"/>
    </location>
</feature>
<evidence type="ECO:0000256" key="1">
    <source>
        <dbReference type="ARBA" id="ARBA00005585"/>
    </source>
</evidence>
<feature type="transmembrane region" description="Helical" evidence="3">
    <location>
        <begin position="948"/>
        <end position="973"/>
    </location>
</feature>
<dbReference type="InterPro" id="IPR051697">
    <property type="entry name" value="Patched_domain-protein"/>
</dbReference>
<evidence type="ECO:0000256" key="2">
    <source>
        <dbReference type="SAM" id="MobiDB-lite"/>
    </source>
</evidence>
<feature type="transmembrane region" description="Helical" evidence="3">
    <location>
        <begin position="392"/>
        <end position="418"/>
    </location>
</feature>
<dbReference type="PANTHER" id="PTHR10796">
    <property type="entry name" value="PATCHED-RELATED"/>
    <property type="match status" value="1"/>
</dbReference>
<dbReference type="InterPro" id="IPR053958">
    <property type="entry name" value="HMGCR/SNAP/NPC1-like_SSD"/>
</dbReference>
<feature type="transmembrane region" description="Helical" evidence="3">
    <location>
        <begin position="295"/>
        <end position="321"/>
    </location>
</feature>
<keyword evidence="6" id="KW-1185">Reference proteome</keyword>
<evidence type="ECO:0000256" key="3">
    <source>
        <dbReference type="SAM" id="Phobius"/>
    </source>
</evidence>
<dbReference type="PROSITE" id="PS50156">
    <property type="entry name" value="SSD"/>
    <property type="match status" value="1"/>
</dbReference>
<evidence type="ECO:0000313" key="5">
    <source>
        <dbReference type="EMBL" id="KAJ5070364.1"/>
    </source>
</evidence>
<dbReference type="GO" id="GO:0016020">
    <property type="term" value="C:membrane"/>
    <property type="evidence" value="ECO:0007669"/>
    <property type="project" value="TreeGrafter"/>
</dbReference>
<organism evidence="5 6">
    <name type="scientific">Anaeramoeba ignava</name>
    <name type="common">Anaerobic marine amoeba</name>
    <dbReference type="NCBI Taxonomy" id="1746090"/>
    <lineage>
        <taxon>Eukaryota</taxon>
        <taxon>Metamonada</taxon>
        <taxon>Anaeramoebidae</taxon>
        <taxon>Anaeramoeba</taxon>
    </lineage>
</organism>
<feature type="compositionally biased region" description="Basic and acidic residues" evidence="2">
    <location>
        <begin position="511"/>
        <end position="521"/>
    </location>
</feature>
<keyword evidence="3" id="KW-0812">Transmembrane</keyword>
<feature type="transmembrane region" description="Helical" evidence="3">
    <location>
        <begin position="909"/>
        <end position="927"/>
    </location>
</feature>
<dbReference type="OMA" id="GLHPWWF"/>
<feature type="transmembrane region" description="Helical" evidence="3">
    <location>
        <begin position="265"/>
        <end position="283"/>
    </location>
</feature>
<sequence length="1020" mass="117873">MEKKKLNCWLRFTTKFDKSVQDKFTKWTAFVSRHPKKIITIMFILSIGLGIGFLNKKVENDLDKTYVPQDSVSMRDLDWWSDVWGSPPRYLYFLLETEPTGNNALVKGAFDILWEIDSFLRNLKVEFNGNQIGFEDVCIMNPITKACVEWGVFAYWNFNRTLMDVYNDYYGVVNGGIDIITGERLPYENALGGVERNNGNITFVKAIRTYYALSNAPEEKEKCLAFEKKILDWLADFDYSSSFAIGYVTGRSIDDEIGRSTGSTLGSVAIGYSIMLIFLGVTLGKITSLLHSHFLMAPIGVLSVGLGIISAFGTGSYFITWSNICSILPFLILAVGVDNIYIIINNLDRISSILSPLERCQKALSRSTSILMTAIIDTLAFLSGTVTKFPAIKWFCAYGALCISIVFIFQMTMFLSFLTMEAKRIRKRKHCLFPCYRLKEKFWIDVDTEKESETEIEMIEKEKLADNEFITEKEKITDNEFITEKEKTTDNEFQTEKESSDNEFQTDQEFQTEKETTESEQEFKKEIFKETESTNGVSLIDNNEFIDLDLEESSVPHHIRMQQQKAARKKKQREQKLKKQGKINEKDETQSTISKKSIDSGSTIIAEIEEEDYDVDFEDLPFLPRFIEKYYGPFITKKNIKILIVIIFTIMFGVSIYLSTHITEGLVRKDTFPLDSHLQDYYRIRERYFDPEGRDYYLVFETGTPYHTLYGKNAVLETASKINESKWLKHNIENWYFDYLVYLQATYNGTSFLDENGLPQDPYSFYVVIYDFFSQRQYMHYLLKQHVLINPNQSAPLDQRIIASRMPIYSIDLSNSQKDVESMLDLREITESSQVDCYMFYYFLFLTEQFVIIKQQTFQSIGLALVGLFVVTIIFLVHYRIAFIILITIAFIDIDLFAYMTLLHIRLDVVAYIVLVMSIGFSLDYSAHLSHYFVITPGRDNNKRVIKSLSVMGLSVFFGAFSTFLGVLPVLTFANSNFFRTFIKLFYGTILFAILHGLLFLPVLLSTFGPKYIDSHKRKK</sequence>
<name>A0A9Q0R947_ANAIG</name>
<comment type="caution">
    <text evidence="5">The sequence shown here is derived from an EMBL/GenBank/DDBJ whole genome shotgun (WGS) entry which is preliminary data.</text>
</comment>
<dbReference type="Pfam" id="PF12349">
    <property type="entry name" value="Sterol-sensing"/>
    <property type="match status" value="1"/>
</dbReference>
<dbReference type="OrthoDB" id="6510177at2759"/>
<feature type="region of interest" description="Disordered" evidence="2">
    <location>
        <begin position="557"/>
        <end position="592"/>
    </location>
</feature>